<dbReference type="InterPro" id="IPR001404">
    <property type="entry name" value="Hsp90_fam"/>
</dbReference>
<comment type="similarity">
    <text evidence="2 10">Belongs to the heat shock protein 90 family.</text>
</comment>
<comment type="function">
    <text evidence="8 10">Molecular chaperone. Has ATPase activity.</text>
</comment>
<dbReference type="EMBL" id="BMZS01000002">
    <property type="protein sequence ID" value="GHD42016.1"/>
    <property type="molecule type" value="Genomic_DNA"/>
</dbReference>
<organism evidence="13 14">
    <name type="scientific">Thalassobaculum fulvum</name>
    <dbReference type="NCBI Taxonomy" id="1633335"/>
    <lineage>
        <taxon>Bacteria</taxon>
        <taxon>Pseudomonadati</taxon>
        <taxon>Pseudomonadota</taxon>
        <taxon>Alphaproteobacteria</taxon>
        <taxon>Rhodospirillales</taxon>
        <taxon>Thalassobaculaceae</taxon>
        <taxon>Thalassobaculum</taxon>
    </lineage>
</organism>
<evidence type="ECO:0000313" key="14">
    <source>
        <dbReference type="Proteomes" id="UP000630353"/>
    </source>
</evidence>
<dbReference type="SUPFAM" id="SSF54211">
    <property type="entry name" value="Ribosomal protein S5 domain 2-like"/>
    <property type="match status" value="1"/>
</dbReference>
<dbReference type="PRINTS" id="PR00775">
    <property type="entry name" value="HEATSHOCK90"/>
</dbReference>
<evidence type="ECO:0000313" key="13">
    <source>
        <dbReference type="EMBL" id="GHD42016.1"/>
    </source>
</evidence>
<keyword evidence="14" id="KW-1185">Reference proteome</keyword>
<comment type="caution">
    <text evidence="13">The sequence shown here is derived from an EMBL/GenBank/DDBJ whole genome shotgun (WGS) entry which is preliminary data.</text>
</comment>
<dbReference type="InterPro" id="IPR020575">
    <property type="entry name" value="Hsp90_N"/>
</dbReference>
<keyword evidence="3 10" id="KW-0963">Cytoplasm</keyword>
<comment type="subunit">
    <text evidence="10">Homodimer.</text>
</comment>
<feature type="binding site" evidence="11">
    <location>
        <position position="97"/>
    </location>
    <ligand>
        <name>ATP</name>
        <dbReference type="ChEBI" id="CHEBI:30616"/>
    </ligand>
</feature>
<keyword evidence="5 10" id="KW-0067">ATP-binding</keyword>
<dbReference type="PIRSF" id="PIRSF002583">
    <property type="entry name" value="Hsp90"/>
    <property type="match status" value="1"/>
</dbReference>
<feature type="binding site" evidence="11">
    <location>
        <begin position="104"/>
        <end position="105"/>
    </location>
    <ligand>
        <name>ATP</name>
        <dbReference type="ChEBI" id="CHEBI:30616"/>
    </ligand>
</feature>
<dbReference type="Gene3D" id="3.40.50.11260">
    <property type="match status" value="1"/>
</dbReference>
<accession>A0A918XPE9</accession>
<reference evidence="13" key="2">
    <citation type="submission" date="2020-09" db="EMBL/GenBank/DDBJ databases">
        <authorList>
            <person name="Sun Q."/>
            <person name="Kim S."/>
        </authorList>
    </citation>
    <scope>NUCLEOTIDE SEQUENCE</scope>
    <source>
        <strain evidence="13">KCTC 42651</strain>
    </source>
</reference>
<dbReference type="Gene3D" id="3.30.230.80">
    <property type="match status" value="1"/>
</dbReference>
<comment type="subcellular location">
    <subcellularLocation>
        <location evidence="1 10">Cytoplasm</location>
    </subcellularLocation>
</comment>
<dbReference type="GO" id="GO:0051082">
    <property type="term" value="F:unfolded protein binding"/>
    <property type="evidence" value="ECO:0007669"/>
    <property type="project" value="UniProtKB-UniRule"/>
</dbReference>
<keyword evidence="4 10" id="KW-0547">Nucleotide-binding</keyword>
<dbReference type="PANTHER" id="PTHR11528">
    <property type="entry name" value="HEAT SHOCK PROTEIN 90 FAMILY MEMBER"/>
    <property type="match status" value="1"/>
</dbReference>
<dbReference type="InterPro" id="IPR020568">
    <property type="entry name" value="Ribosomal_Su5_D2-typ_SF"/>
</dbReference>
<evidence type="ECO:0000256" key="4">
    <source>
        <dbReference type="ARBA" id="ARBA00022741"/>
    </source>
</evidence>
<feature type="binding site" evidence="11">
    <location>
        <begin position="126"/>
        <end position="131"/>
    </location>
    <ligand>
        <name>ATP</name>
        <dbReference type="ChEBI" id="CHEBI:30616"/>
    </ligand>
</feature>
<dbReference type="NCBIfam" id="NF003555">
    <property type="entry name" value="PRK05218.1"/>
    <property type="match status" value="1"/>
</dbReference>
<proteinExistence type="inferred from homology"/>
<evidence type="ECO:0000256" key="1">
    <source>
        <dbReference type="ARBA" id="ARBA00004496"/>
    </source>
</evidence>
<evidence type="ECO:0000256" key="6">
    <source>
        <dbReference type="ARBA" id="ARBA00023016"/>
    </source>
</evidence>
<feature type="region of interest" description="C" evidence="10">
    <location>
        <begin position="556"/>
        <end position="633"/>
    </location>
</feature>
<dbReference type="InterPro" id="IPR003594">
    <property type="entry name" value="HATPase_dom"/>
</dbReference>
<evidence type="ECO:0000256" key="7">
    <source>
        <dbReference type="ARBA" id="ARBA00023186"/>
    </source>
</evidence>
<dbReference type="GO" id="GO:0140662">
    <property type="term" value="F:ATP-dependent protein folding chaperone"/>
    <property type="evidence" value="ECO:0007669"/>
    <property type="project" value="InterPro"/>
</dbReference>
<keyword evidence="6 10" id="KW-0346">Stress response</keyword>
<dbReference type="SMART" id="SM00387">
    <property type="entry name" value="HATPase_c"/>
    <property type="match status" value="1"/>
</dbReference>
<dbReference type="SUPFAM" id="SSF55874">
    <property type="entry name" value="ATPase domain of HSP90 chaperone/DNA topoisomerase II/histidine kinase"/>
    <property type="match status" value="1"/>
</dbReference>
<evidence type="ECO:0000256" key="9">
    <source>
        <dbReference type="ARBA" id="ARBA00070675"/>
    </source>
</evidence>
<feature type="binding site" evidence="11">
    <location>
        <position position="331"/>
    </location>
    <ligand>
        <name>ATP</name>
        <dbReference type="ChEBI" id="CHEBI:30616"/>
    </ligand>
</feature>
<dbReference type="FunFam" id="3.30.565.10:FF:000009">
    <property type="entry name" value="Molecular chaperone HtpG"/>
    <property type="match status" value="1"/>
</dbReference>
<reference evidence="13" key="1">
    <citation type="journal article" date="2014" name="Int. J. Syst. Evol. Microbiol.">
        <title>Complete genome sequence of Corynebacterium casei LMG S-19264T (=DSM 44701T), isolated from a smear-ripened cheese.</title>
        <authorList>
            <consortium name="US DOE Joint Genome Institute (JGI-PGF)"/>
            <person name="Walter F."/>
            <person name="Albersmeier A."/>
            <person name="Kalinowski J."/>
            <person name="Ruckert C."/>
        </authorList>
    </citation>
    <scope>NUCLEOTIDE SEQUENCE</scope>
    <source>
        <strain evidence="13">KCTC 42651</strain>
    </source>
</reference>
<dbReference type="Gene3D" id="1.20.120.790">
    <property type="entry name" value="Heat shock protein 90, C-terminal domain"/>
    <property type="match status" value="1"/>
</dbReference>
<dbReference type="Gene3D" id="3.30.565.10">
    <property type="entry name" value="Histidine kinase-like ATPase, C-terminal domain"/>
    <property type="match status" value="1"/>
</dbReference>
<evidence type="ECO:0000256" key="10">
    <source>
        <dbReference type="HAMAP-Rule" id="MF_00505"/>
    </source>
</evidence>
<feature type="binding site" evidence="11">
    <location>
        <position position="176"/>
    </location>
    <ligand>
        <name>ATP</name>
        <dbReference type="ChEBI" id="CHEBI:30616"/>
    </ligand>
</feature>
<evidence type="ECO:0000259" key="12">
    <source>
        <dbReference type="SMART" id="SM00387"/>
    </source>
</evidence>
<feature type="region of interest" description="A; substrate-binding" evidence="10">
    <location>
        <begin position="1"/>
        <end position="331"/>
    </location>
</feature>
<evidence type="ECO:0000256" key="11">
    <source>
        <dbReference type="PIRSR" id="PIRSR002583-1"/>
    </source>
</evidence>
<dbReference type="FunFam" id="3.30.230.80:FF:000002">
    <property type="entry name" value="Molecular chaperone HtpG"/>
    <property type="match status" value="1"/>
</dbReference>
<dbReference type="HAMAP" id="MF_00505">
    <property type="entry name" value="HSP90"/>
    <property type="match status" value="1"/>
</dbReference>
<keyword evidence="7 10" id="KW-0143">Chaperone</keyword>
<dbReference type="GO" id="GO:0005737">
    <property type="term" value="C:cytoplasm"/>
    <property type="evidence" value="ECO:0007669"/>
    <property type="project" value="UniProtKB-SubCell"/>
</dbReference>
<gene>
    <name evidence="10 13" type="primary">htpG</name>
    <name evidence="13" type="ORF">GCM10017083_06530</name>
</gene>
<feature type="binding site" evidence="11">
    <location>
        <position position="89"/>
    </location>
    <ligand>
        <name>ATP</name>
        <dbReference type="ChEBI" id="CHEBI:30616"/>
    </ligand>
</feature>
<sequence length="633" mass="69653">MTASSQSVETRTFQAEVSKLLKIVANALYSEREVFLRELISNAADACDKLRFLALSKPELTVGDPSFAIRLAVDKDAGTLTVADNGVGMTEAELHDNLGTIARSGTAAFVEELSGDSKRDVGLIGQFGVGFYSAFMVADKVEVLTRKAGEDQAWLWTSDGIGEYSVEPAEKAGRGTVITLHLKDDAGEFLEKSRLQQVVRTYSDHIPFPVTFVEADAEGETLNKASALWTRSKSEISEDDYKEFYRHAGHAADEPWLTVHWKAEGRIEYHALLFVPSQRPFDLFHPERRHHVKLYVKRVFITDDAEGLVPSWLRFVKGVIDCEDLPLNVSREMLQRNPVVASVSQAVTKRILGELKKKAESDADAYAEFWKSFGAVLKEGLYGDGLEHREALLSLVRFRSSARDGLVSLADYVARMKDGQEAIYYIAAESEQAAAASPQLEGFQKKGVEVLYMTDPIDEFWVQMLFEGYDGKPLKSITRGGADLKSIKADQADGEPDDASKDEPGADQGAVAALVASVKLALGDAVKDVRTTDRLADSPVCLIADEGDMDMNLERMLRQHKQLDEAAKRVLEVNPDHPLIRSLAERVKAGAPGPAIDDAAHLLLDQARILEGEPVPDAKAFTRRLSTVMVKGL</sequence>
<evidence type="ECO:0000256" key="2">
    <source>
        <dbReference type="ARBA" id="ARBA00008239"/>
    </source>
</evidence>
<feature type="binding site" evidence="11">
    <location>
        <position position="42"/>
    </location>
    <ligand>
        <name>ATP</name>
        <dbReference type="ChEBI" id="CHEBI:30616"/>
    </ligand>
</feature>
<feature type="binding site" evidence="11">
    <location>
        <position position="84"/>
    </location>
    <ligand>
        <name>ATP</name>
        <dbReference type="ChEBI" id="CHEBI:30616"/>
    </ligand>
</feature>
<dbReference type="CDD" id="cd16927">
    <property type="entry name" value="HATPase_Hsp90-like"/>
    <property type="match status" value="1"/>
</dbReference>
<feature type="binding site" evidence="11">
    <location>
        <position position="38"/>
    </location>
    <ligand>
        <name>ATP</name>
        <dbReference type="ChEBI" id="CHEBI:30616"/>
    </ligand>
</feature>
<dbReference type="Proteomes" id="UP000630353">
    <property type="component" value="Unassembled WGS sequence"/>
</dbReference>
<dbReference type="InterPro" id="IPR036890">
    <property type="entry name" value="HATPase_C_sf"/>
</dbReference>
<dbReference type="AlphaFoldDB" id="A0A918XPE9"/>
<dbReference type="SUPFAM" id="SSF110942">
    <property type="entry name" value="HSP90 C-terminal domain"/>
    <property type="match status" value="1"/>
</dbReference>
<dbReference type="InterPro" id="IPR037196">
    <property type="entry name" value="HSP90_C"/>
</dbReference>
<evidence type="ECO:0000256" key="3">
    <source>
        <dbReference type="ARBA" id="ARBA00022490"/>
    </source>
</evidence>
<feature type="domain" description="Histidine kinase/HSP90-like ATPase" evidence="12">
    <location>
        <begin position="31"/>
        <end position="186"/>
    </location>
</feature>
<evidence type="ECO:0000256" key="8">
    <source>
        <dbReference type="ARBA" id="ARBA00058590"/>
    </source>
</evidence>
<evidence type="ECO:0000256" key="5">
    <source>
        <dbReference type="ARBA" id="ARBA00022840"/>
    </source>
</evidence>
<dbReference type="Pfam" id="PF13589">
    <property type="entry name" value="HATPase_c_3"/>
    <property type="match status" value="1"/>
</dbReference>
<dbReference type="GO" id="GO:0005524">
    <property type="term" value="F:ATP binding"/>
    <property type="evidence" value="ECO:0007669"/>
    <property type="project" value="UniProtKB-UniRule"/>
</dbReference>
<dbReference type="Pfam" id="PF00183">
    <property type="entry name" value="HSP90"/>
    <property type="match status" value="1"/>
</dbReference>
<dbReference type="RefSeq" id="WP_189987508.1">
    <property type="nucleotide sequence ID" value="NZ_BMZS01000002.1"/>
</dbReference>
<name>A0A918XPE9_9PROT</name>
<protein>
    <recommendedName>
        <fullName evidence="9 10">Chaperone protein HtpG</fullName>
    </recommendedName>
    <alternativeName>
        <fullName evidence="10">Heat shock protein HtpG</fullName>
    </alternativeName>
    <alternativeName>
        <fullName evidence="10">High temperature protein G</fullName>
    </alternativeName>
</protein>
<dbReference type="GO" id="GO:0016887">
    <property type="term" value="F:ATP hydrolysis activity"/>
    <property type="evidence" value="ECO:0007669"/>
    <property type="project" value="InterPro"/>
</dbReference>
<comment type="caution">
    <text evidence="10">Lacks conserved residue(s) required for the propagation of feature annotation.</text>
</comment>